<comment type="caution">
    <text evidence="1">The sequence shown here is derived from an EMBL/GenBank/DDBJ whole genome shotgun (WGS) entry which is preliminary data.</text>
</comment>
<accession>A0AAD4H0E0</accession>
<dbReference type="AlphaFoldDB" id="A0AAD4H0E0"/>
<protein>
    <recommendedName>
        <fullName evidence="3">F-box domain-containing protein</fullName>
    </recommendedName>
</protein>
<evidence type="ECO:0000313" key="2">
    <source>
        <dbReference type="Proteomes" id="UP001194580"/>
    </source>
</evidence>
<feature type="non-terminal residue" evidence="1">
    <location>
        <position position="332"/>
    </location>
</feature>
<evidence type="ECO:0000313" key="1">
    <source>
        <dbReference type="EMBL" id="KAG0257458.1"/>
    </source>
</evidence>
<keyword evidence="2" id="KW-1185">Reference proteome</keyword>
<name>A0AAD4H0E0_9FUNG</name>
<dbReference type="EMBL" id="JAAAIL010002414">
    <property type="protein sequence ID" value="KAG0257458.1"/>
    <property type="molecule type" value="Genomic_DNA"/>
</dbReference>
<dbReference type="Proteomes" id="UP001194580">
    <property type="component" value="Unassembled WGS sequence"/>
</dbReference>
<organism evidence="1 2">
    <name type="scientific">Linnemannia exigua</name>
    <dbReference type="NCBI Taxonomy" id="604196"/>
    <lineage>
        <taxon>Eukaryota</taxon>
        <taxon>Fungi</taxon>
        <taxon>Fungi incertae sedis</taxon>
        <taxon>Mucoromycota</taxon>
        <taxon>Mortierellomycotina</taxon>
        <taxon>Mortierellomycetes</taxon>
        <taxon>Mortierellales</taxon>
        <taxon>Mortierellaceae</taxon>
        <taxon>Linnemannia</taxon>
    </lineage>
</organism>
<dbReference type="Gene3D" id="3.80.10.10">
    <property type="entry name" value="Ribonuclease Inhibitor"/>
    <property type="match status" value="1"/>
</dbReference>
<dbReference type="InterPro" id="IPR032675">
    <property type="entry name" value="LRR_dom_sf"/>
</dbReference>
<sequence length="332" mass="38334">MEPIHPLSLPEIVLLIGKAIPLWIPEDPLFGETAWMLRPKDLVAAISVNRLFRSVLTPLLWTVYYEPNENMRVLANIRGYQEYRGLYTQIDIDTVEENSVFFRYLDVSANIPISGQRRAGMLQLECQHLQELRVSSSVGFEWVSRLIKLNPNLQVLDWPRKPNHRTVNMLELKSLFSLRRLRRLGLQGWNLQSLFLCHILKNNADCLEEINLGTDARFIDEPRMNDDWSGLRDSSVAKMTKSQVDKAAKLTQGQRLLLPKVRTLHVNCNPYEINNHIYSLVRALPALETLVVEGVDRDTMGLSQSLQKHCPRLRAIKHAGLYRESRGFRFLD</sequence>
<reference evidence="1" key="1">
    <citation type="journal article" date="2020" name="Fungal Divers.">
        <title>Resolving the Mortierellaceae phylogeny through synthesis of multi-gene phylogenetics and phylogenomics.</title>
        <authorList>
            <person name="Vandepol N."/>
            <person name="Liber J."/>
            <person name="Desiro A."/>
            <person name="Na H."/>
            <person name="Kennedy M."/>
            <person name="Barry K."/>
            <person name="Grigoriev I.V."/>
            <person name="Miller A.N."/>
            <person name="O'Donnell K."/>
            <person name="Stajich J.E."/>
            <person name="Bonito G."/>
        </authorList>
    </citation>
    <scope>NUCLEOTIDE SEQUENCE</scope>
    <source>
        <strain evidence="1">NRRL 28262</strain>
    </source>
</reference>
<gene>
    <name evidence="1" type="ORF">BGZ95_005237</name>
</gene>
<dbReference type="SUPFAM" id="SSF52047">
    <property type="entry name" value="RNI-like"/>
    <property type="match status" value="1"/>
</dbReference>
<evidence type="ECO:0008006" key="3">
    <source>
        <dbReference type="Google" id="ProtNLM"/>
    </source>
</evidence>
<proteinExistence type="predicted"/>